<dbReference type="Gene3D" id="3.20.20.80">
    <property type="entry name" value="Glycosidases"/>
    <property type="match status" value="1"/>
</dbReference>
<comment type="similarity">
    <text evidence="7">Belongs to the glycosyl hydrolase 18 family.</text>
</comment>
<gene>
    <name evidence="9" type="ORF">G0Q07_15505</name>
</gene>
<evidence type="ECO:0000256" key="2">
    <source>
        <dbReference type="ARBA" id="ARBA00012729"/>
    </source>
</evidence>
<dbReference type="Gene3D" id="3.10.50.10">
    <property type="match status" value="1"/>
</dbReference>
<dbReference type="Proteomes" id="UP000474630">
    <property type="component" value="Chromosome"/>
</dbReference>
<dbReference type="AlphaFoldDB" id="A0A6C0REU4"/>
<dbReference type="EC" id="3.2.1.14" evidence="2"/>
<evidence type="ECO:0000256" key="1">
    <source>
        <dbReference type="ARBA" id="ARBA00000822"/>
    </source>
</evidence>
<dbReference type="PROSITE" id="PS51257">
    <property type="entry name" value="PROKAR_LIPOPROTEIN"/>
    <property type="match status" value="1"/>
</dbReference>
<dbReference type="InterPro" id="IPR029070">
    <property type="entry name" value="Chitinase_insertion_sf"/>
</dbReference>
<proteinExistence type="inferred from homology"/>
<dbReference type="GO" id="GO:0008843">
    <property type="term" value="F:endochitinase activity"/>
    <property type="evidence" value="ECO:0007669"/>
    <property type="project" value="UniProtKB-EC"/>
</dbReference>
<evidence type="ECO:0000313" key="10">
    <source>
        <dbReference type="Proteomes" id="UP000474630"/>
    </source>
</evidence>
<keyword evidence="4" id="KW-0119">Carbohydrate metabolism</keyword>
<dbReference type="Pfam" id="PF00704">
    <property type="entry name" value="Glyco_hydro_18"/>
    <property type="match status" value="1"/>
</dbReference>
<dbReference type="SUPFAM" id="SSF54556">
    <property type="entry name" value="Chitinase insertion domain"/>
    <property type="match status" value="1"/>
</dbReference>
<dbReference type="KEGG" id="drc:G0Q07_15505"/>
<keyword evidence="5 6" id="KW-0326">Glycosidase</keyword>
<protein>
    <recommendedName>
        <fullName evidence="2">chitinase</fullName>
        <ecNumber evidence="2">3.2.1.14</ecNumber>
    </recommendedName>
</protein>
<evidence type="ECO:0000256" key="4">
    <source>
        <dbReference type="ARBA" id="ARBA00023024"/>
    </source>
</evidence>
<dbReference type="InterPro" id="IPR001223">
    <property type="entry name" value="Glyco_hydro18_cat"/>
</dbReference>
<dbReference type="PROSITE" id="PS51910">
    <property type="entry name" value="GH18_2"/>
    <property type="match status" value="1"/>
</dbReference>
<evidence type="ECO:0000256" key="3">
    <source>
        <dbReference type="ARBA" id="ARBA00022801"/>
    </source>
</evidence>
<evidence type="ECO:0000256" key="5">
    <source>
        <dbReference type="ARBA" id="ARBA00023295"/>
    </source>
</evidence>
<sequence length="399" mass="44754">MNKLISILIACIFFVSCESQKSTKIEKTDVPINIMAYYVPREGYMPDQLPLEQLTHIIFSFSKVIDGEMQFRNAESDGILKQLVAQKEKHPQLKVMIACGGWTADGFSDAVFTKESRSKFISSTIDFIEKYQLDGVDIDWEYPAIPAGGTKARPEDKENFTLLMKGLREALDQLDRPQILTFASAGWKRYYKNVELLEVMKYVDYMNVMTYDQAGGATKFATHHTALGHRSLADIEQSPLGVAMTIQNAELPEGEDLWEPQSAEEIIRFCVEKGVDPNQIVIGAAFYGRGWTGVPPEDTGLYQPNTGPISGGTSYSVLLTDFTEEAGYEKHWDPVAKAPFLYNPTDSIFVTYDDTKSIKLKTQYAIENNLGGIMFWQLSSDSKDDSSLLNAIFTEALKK</sequence>
<organism evidence="9 10">
    <name type="scientific">Draconibacterium halophilum</name>
    <dbReference type="NCBI Taxonomy" id="2706887"/>
    <lineage>
        <taxon>Bacteria</taxon>
        <taxon>Pseudomonadati</taxon>
        <taxon>Bacteroidota</taxon>
        <taxon>Bacteroidia</taxon>
        <taxon>Marinilabiliales</taxon>
        <taxon>Prolixibacteraceae</taxon>
        <taxon>Draconibacterium</taxon>
    </lineage>
</organism>
<accession>A0A6C0REU4</accession>
<dbReference type="GO" id="GO:0006032">
    <property type="term" value="P:chitin catabolic process"/>
    <property type="evidence" value="ECO:0007669"/>
    <property type="project" value="UniProtKB-KW"/>
</dbReference>
<dbReference type="EMBL" id="CP048409">
    <property type="protein sequence ID" value="QIA09034.1"/>
    <property type="molecule type" value="Genomic_DNA"/>
</dbReference>
<keyword evidence="3 6" id="KW-0378">Hydrolase</keyword>
<dbReference type="InterPro" id="IPR001579">
    <property type="entry name" value="Glyco_hydro_18_chit_AS"/>
</dbReference>
<dbReference type="GO" id="GO:0008061">
    <property type="term" value="F:chitin binding"/>
    <property type="evidence" value="ECO:0007669"/>
    <property type="project" value="InterPro"/>
</dbReference>
<dbReference type="GO" id="GO:0005975">
    <property type="term" value="P:carbohydrate metabolic process"/>
    <property type="evidence" value="ECO:0007669"/>
    <property type="project" value="InterPro"/>
</dbReference>
<feature type="domain" description="GH18" evidence="8">
    <location>
        <begin position="32"/>
        <end position="399"/>
    </location>
</feature>
<reference evidence="9 10" key="1">
    <citation type="submission" date="2020-02" db="EMBL/GenBank/DDBJ databases">
        <title>Genome sequencing for Draconibacterium sp. strain M1.</title>
        <authorList>
            <person name="Park S.-J."/>
        </authorList>
    </citation>
    <scope>NUCLEOTIDE SEQUENCE [LARGE SCALE GENOMIC DNA]</scope>
    <source>
        <strain evidence="9 10">M1</strain>
    </source>
</reference>
<evidence type="ECO:0000259" key="8">
    <source>
        <dbReference type="PROSITE" id="PS51910"/>
    </source>
</evidence>
<comment type="catalytic activity">
    <reaction evidence="1">
        <text>Random endo-hydrolysis of N-acetyl-beta-D-glucosaminide (1-&gt;4)-beta-linkages in chitin and chitodextrins.</text>
        <dbReference type="EC" id="3.2.1.14"/>
    </reaction>
</comment>
<dbReference type="PROSITE" id="PS01095">
    <property type="entry name" value="GH18_1"/>
    <property type="match status" value="1"/>
</dbReference>
<dbReference type="SMART" id="SM00636">
    <property type="entry name" value="Glyco_18"/>
    <property type="match status" value="1"/>
</dbReference>
<dbReference type="InterPro" id="IPR011583">
    <property type="entry name" value="Chitinase_II/V-like_cat"/>
</dbReference>
<evidence type="ECO:0000256" key="7">
    <source>
        <dbReference type="RuleBase" id="RU004453"/>
    </source>
</evidence>
<keyword evidence="4" id="KW-0624">Polysaccharide degradation</keyword>
<dbReference type="PANTHER" id="PTHR11177:SF317">
    <property type="entry name" value="CHITINASE 12-RELATED"/>
    <property type="match status" value="1"/>
</dbReference>
<dbReference type="RefSeq" id="WP_163347831.1">
    <property type="nucleotide sequence ID" value="NZ_CP048409.1"/>
</dbReference>
<keyword evidence="4" id="KW-0146">Chitin degradation</keyword>
<evidence type="ECO:0000256" key="6">
    <source>
        <dbReference type="RuleBase" id="RU000489"/>
    </source>
</evidence>
<keyword evidence="10" id="KW-1185">Reference proteome</keyword>
<dbReference type="CDD" id="cd06548">
    <property type="entry name" value="GH18_chitinase"/>
    <property type="match status" value="1"/>
</dbReference>
<dbReference type="PANTHER" id="PTHR11177">
    <property type="entry name" value="CHITINASE"/>
    <property type="match status" value="1"/>
</dbReference>
<evidence type="ECO:0000313" key="9">
    <source>
        <dbReference type="EMBL" id="QIA09034.1"/>
    </source>
</evidence>
<dbReference type="InterPro" id="IPR017853">
    <property type="entry name" value="GH"/>
</dbReference>
<name>A0A6C0REU4_9BACT</name>
<dbReference type="InterPro" id="IPR050314">
    <property type="entry name" value="Glycosyl_Hydrlase_18"/>
</dbReference>
<dbReference type="SUPFAM" id="SSF51445">
    <property type="entry name" value="(Trans)glycosidases"/>
    <property type="match status" value="1"/>
</dbReference>